<dbReference type="RefSeq" id="WP_147101842.1">
    <property type="nucleotide sequence ID" value="NZ_VOOS01000006.1"/>
</dbReference>
<proteinExistence type="predicted"/>
<sequence>MENYKVEATENTPLIELDHNNHTLLFQGDSRPENVQQFYSPVIEWLDNYWKHLYFLKDLNNASIKIDCNFKFEYFNSSSAKYIMDIITMLSKFDNGVTLNINWYYEEMDEDMQEAGEEFEDMMGVKFNFIQL</sequence>
<evidence type="ECO:0000259" key="1">
    <source>
        <dbReference type="Pfam" id="PF09345"/>
    </source>
</evidence>
<name>A0A5C6RPK7_9FLAO</name>
<dbReference type="Pfam" id="PF09345">
    <property type="entry name" value="SiaC"/>
    <property type="match status" value="1"/>
</dbReference>
<evidence type="ECO:0000313" key="2">
    <source>
        <dbReference type="EMBL" id="TXB63919.1"/>
    </source>
</evidence>
<feature type="domain" description="SiaC family regulatory phosphoprotein" evidence="1">
    <location>
        <begin position="6"/>
        <end position="131"/>
    </location>
</feature>
<evidence type="ECO:0000313" key="3">
    <source>
        <dbReference type="Proteomes" id="UP000321721"/>
    </source>
</evidence>
<dbReference type="InterPro" id="IPR018530">
    <property type="entry name" value="SiaC"/>
</dbReference>
<comment type="caution">
    <text evidence="2">The sequence shown here is derived from an EMBL/GenBank/DDBJ whole genome shotgun (WGS) entry which is preliminary data.</text>
</comment>
<accession>A0A5C6RPK7</accession>
<reference evidence="2 3" key="1">
    <citation type="submission" date="2019-08" db="EMBL/GenBank/DDBJ databases">
        <title>Genome of Vicingus serpentipes NCIMB 15042.</title>
        <authorList>
            <person name="Bowman J.P."/>
        </authorList>
    </citation>
    <scope>NUCLEOTIDE SEQUENCE [LARGE SCALE GENOMIC DNA]</scope>
    <source>
        <strain evidence="2 3">NCIMB 15042</strain>
    </source>
</reference>
<dbReference type="EMBL" id="VOOS01000006">
    <property type="protein sequence ID" value="TXB63919.1"/>
    <property type="molecule type" value="Genomic_DNA"/>
</dbReference>
<organism evidence="2 3">
    <name type="scientific">Vicingus serpentipes</name>
    <dbReference type="NCBI Taxonomy" id="1926625"/>
    <lineage>
        <taxon>Bacteria</taxon>
        <taxon>Pseudomonadati</taxon>
        <taxon>Bacteroidota</taxon>
        <taxon>Flavobacteriia</taxon>
        <taxon>Flavobacteriales</taxon>
        <taxon>Vicingaceae</taxon>
        <taxon>Vicingus</taxon>
    </lineage>
</organism>
<protein>
    <submittedName>
        <fullName evidence="2">DUF1987 domain-containing protein</fullName>
    </submittedName>
</protein>
<dbReference type="OrthoDB" id="5297629at2"/>
<keyword evidence="3" id="KW-1185">Reference proteome</keyword>
<dbReference type="Proteomes" id="UP000321721">
    <property type="component" value="Unassembled WGS sequence"/>
</dbReference>
<gene>
    <name evidence="2" type="ORF">FRY74_11740</name>
</gene>
<dbReference type="AlphaFoldDB" id="A0A5C6RPK7"/>